<feature type="region of interest" description="Disordered" evidence="1">
    <location>
        <begin position="378"/>
        <end position="399"/>
    </location>
</feature>
<keyword evidence="2" id="KW-0812">Transmembrane</keyword>
<evidence type="ECO:0000256" key="1">
    <source>
        <dbReference type="SAM" id="MobiDB-lite"/>
    </source>
</evidence>
<dbReference type="SUPFAM" id="SSF56112">
    <property type="entry name" value="Protein kinase-like (PK-like)"/>
    <property type="match status" value="1"/>
</dbReference>
<keyword evidence="4" id="KW-1185">Reference proteome</keyword>
<evidence type="ECO:0000256" key="2">
    <source>
        <dbReference type="SAM" id="Phobius"/>
    </source>
</evidence>
<evidence type="ECO:0000313" key="3">
    <source>
        <dbReference type="EMBL" id="SKA72547.1"/>
    </source>
</evidence>
<keyword evidence="2" id="KW-0472">Membrane</keyword>
<dbReference type="RefSeq" id="WP_078921586.1">
    <property type="nucleotide sequence ID" value="NZ_FUYB01000003.1"/>
</dbReference>
<name>A0A1T4W5S8_9GAMM</name>
<dbReference type="Proteomes" id="UP000190460">
    <property type="component" value="Unassembled WGS sequence"/>
</dbReference>
<feature type="transmembrane region" description="Helical" evidence="2">
    <location>
        <begin position="177"/>
        <end position="197"/>
    </location>
</feature>
<dbReference type="EMBL" id="FUYB01000003">
    <property type="protein sequence ID" value="SKA72547.1"/>
    <property type="molecule type" value="Genomic_DNA"/>
</dbReference>
<organism evidence="3 4">
    <name type="scientific">Thiothrix eikelboomii</name>
    <dbReference type="NCBI Taxonomy" id="92487"/>
    <lineage>
        <taxon>Bacteria</taxon>
        <taxon>Pseudomonadati</taxon>
        <taxon>Pseudomonadota</taxon>
        <taxon>Gammaproteobacteria</taxon>
        <taxon>Thiotrichales</taxon>
        <taxon>Thiotrichaceae</taxon>
        <taxon>Thiothrix</taxon>
    </lineage>
</organism>
<evidence type="ECO:0000313" key="4">
    <source>
        <dbReference type="Proteomes" id="UP000190460"/>
    </source>
</evidence>
<accession>A0A1T4W5S8</accession>
<dbReference type="InterPro" id="IPR011009">
    <property type="entry name" value="Kinase-like_dom_sf"/>
</dbReference>
<reference evidence="3 4" key="1">
    <citation type="submission" date="2017-02" db="EMBL/GenBank/DDBJ databases">
        <authorList>
            <person name="Peterson S.W."/>
        </authorList>
    </citation>
    <scope>NUCLEOTIDE SEQUENCE [LARGE SCALE GENOMIC DNA]</scope>
    <source>
        <strain evidence="3 4">ATCC 49788</strain>
    </source>
</reference>
<keyword evidence="2" id="KW-1133">Transmembrane helix</keyword>
<dbReference type="AlphaFoldDB" id="A0A1T4W5S8"/>
<feature type="compositionally biased region" description="Polar residues" evidence="1">
    <location>
        <begin position="378"/>
        <end position="393"/>
    </location>
</feature>
<sequence>MESVLHKRYKIGERLFSNACGELFLGRDLQANINQRWLIHYLPQQLLSDSALKQSLSQLQSLSHQAETTVLKVLDCAWSETEVCFVLEMPEAWSLSPLPAIHGQPTNLHQKALAITQQLIDQGLVTTGIEPSLFLVTPTGDLYLLGTALLAELQTLTRQSPNLLQPKPPPTRNKHRFLPVILWAVTGLVAAASLGIYQVSQPIKPTQAPVAPKIQVSRLDKPLIQPAATTSLVTLPMQPNHTPIQPLETSVTPVTSAKTSPATPTLSPSIEPLIPETAPTQAGIAQPALAKPSIIQPRMISNPEVIAQPVLAKPSIIQPTISSNPAASRHLERATAAIKQGHLQTGLYYLRLAKKLEAHPEQLKTTTQQLLEQAQQIPTASETLSPQMQTSIKQEFGLE</sequence>
<protein>
    <submittedName>
        <fullName evidence="3">Uncharacterized protein</fullName>
    </submittedName>
</protein>
<proteinExistence type="predicted"/>
<dbReference type="STRING" id="92487.SAMN02745130_01110"/>
<gene>
    <name evidence="3" type="ORF">SAMN02745130_01110</name>
</gene>